<dbReference type="Proteomes" id="UP000265515">
    <property type="component" value="Unassembled WGS sequence"/>
</dbReference>
<evidence type="ECO:0000313" key="2">
    <source>
        <dbReference type="EMBL" id="GBG89727.1"/>
    </source>
</evidence>
<proteinExistence type="predicted"/>
<dbReference type="AlphaFoldDB" id="A0A388M568"/>
<dbReference type="EMBL" id="BFEA01000757">
    <property type="protein sequence ID" value="GBG89727.1"/>
    <property type="molecule type" value="Genomic_DNA"/>
</dbReference>
<evidence type="ECO:0000256" key="1">
    <source>
        <dbReference type="SAM" id="MobiDB-lite"/>
    </source>
</evidence>
<organism evidence="2 3">
    <name type="scientific">Chara braunii</name>
    <name type="common">Braun's stonewort</name>
    <dbReference type="NCBI Taxonomy" id="69332"/>
    <lineage>
        <taxon>Eukaryota</taxon>
        <taxon>Viridiplantae</taxon>
        <taxon>Streptophyta</taxon>
        <taxon>Charophyceae</taxon>
        <taxon>Charales</taxon>
        <taxon>Characeae</taxon>
        <taxon>Chara</taxon>
    </lineage>
</organism>
<feature type="region of interest" description="Disordered" evidence="1">
    <location>
        <begin position="165"/>
        <end position="190"/>
    </location>
</feature>
<evidence type="ECO:0000313" key="3">
    <source>
        <dbReference type="Proteomes" id="UP000265515"/>
    </source>
</evidence>
<accession>A0A388M568</accession>
<dbReference type="Gramene" id="GBG89727">
    <property type="protein sequence ID" value="GBG89727"/>
    <property type="gene ID" value="CBR_g49579"/>
</dbReference>
<keyword evidence="3" id="KW-1185">Reference proteome</keyword>
<feature type="region of interest" description="Disordered" evidence="1">
    <location>
        <begin position="115"/>
        <end position="142"/>
    </location>
</feature>
<name>A0A388M568_CHABU</name>
<comment type="caution">
    <text evidence="2">The sequence shown here is derived from an EMBL/GenBank/DDBJ whole genome shotgun (WGS) entry which is preliminary data.</text>
</comment>
<reference evidence="2 3" key="1">
    <citation type="journal article" date="2018" name="Cell">
        <title>The Chara Genome: Secondary Complexity and Implications for Plant Terrestrialization.</title>
        <authorList>
            <person name="Nishiyama T."/>
            <person name="Sakayama H."/>
            <person name="Vries J.D."/>
            <person name="Buschmann H."/>
            <person name="Saint-Marcoux D."/>
            <person name="Ullrich K.K."/>
            <person name="Haas F.B."/>
            <person name="Vanderstraeten L."/>
            <person name="Becker D."/>
            <person name="Lang D."/>
            <person name="Vosolsobe S."/>
            <person name="Rombauts S."/>
            <person name="Wilhelmsson P.K.I."/>
            <person name="Janitza P."/>
            <person name="Kern R."/>
            <person name="Heyl A."/>
            <person name="Rumpler F."/>
            <person name="Villalobos L.I.A.C."/>
            <person name="Clay J.M."/>
            <person name="Skokan R."/>
            <person name="Toyoda A."/>
            <person name="Suzuki Y."/>
            <person name="Kagoshima H."/>
            <person name="Schijlen E."/>
            <person name="Tajeshwar N."/>
            <person name="Catarino B."/>
            <person name="Hetherington A.J."/>
            <person name="Saltykova A."/>
            <person name="Bonnot C."/>
            <person name="Breuninger H."/>
            <person name="Symeonidi A."/>
            <person name="Radhakrishnan G.V."/>
            <person name="Van Nieuwerburgh F."/>
            <person name="Deforce D."/>
            <person name="Chang C."/>
            <person name="Karol K.G."/>
            <person name="Hedrich R."/>
            <person name="Ulvskov P."/>
            <person name="Glockner G."/>
            <person name="Delwiche C.F."/>
            <person name="Petrasek J."/>
            <person name="Van de Peer Y."/>
            <person name="Friml J."/>
            <person name="Beilby M."/>
            <person name="Dolan L."/>
            <person name="Kohara Y."/>
            <person name="Sugano S."/>
            <person name="Fujiyama A."/>
            <person name="Delaux P.-M."/>
            <person name="Quint M."/>
            <person name="TheiBen G."/>
            <person name="Hagemann M."/>
            <person name="Harholt J."/>
            <person name="Dunand C."/>
            <person name="Zachgo S."/>
            <person name="Langdale J."/>
            <person name="Maumus F."/>
            <person name="Straeten D.V.D."/>
            <person name="Gould S.B."/>
            <person name="Rensing S.A."/>
        </authorList>
    </citation>
    <scope>NUCLEOTIDE SEQUENCE [LARGE SCALE GENOMIC DNA]</scope>
    <source>
        <strain evidence="2 3">S276</strain>
    </source>
</reference>
<gene>
    <name evidence="2" type="ORF">CBR_g49579</name>
</gene>
<protein>
    <submittedName>
        <fullName evidence="2">Uncharacterized protein</fullName>
    </submittedName>
</protein>
<feature type="compositionally biased region" description="Acidic residues" evidence="1">
    <location>
        <begin position="173"/>
        <end position="190"/>
    </location>
</feature>
<sequence>MTMMAMTAITCTGMRAVQGSGLFPIEPARMGKRHSWSTASSSCRHNGTDHLFAYHNRQPSSSRFLSCRSSLLGETTTPKLPLLGCLHGQAGLCRSHGRRYYDKISTKISISLTGRKTTSTCRPRYPMRATPGSQSTGGLTENGEEIMSNKKQGKGQLGDVMLEDAQQASAQAAEEEEEKEEEEEEEEETDSFVKFMFEPFPRANEEDDSGGLLDTVFDEIGKIFSGADDERSKAMRNVAFWVGAAAAFGALIGVGEGWNKASEFYAG</sequence>